<comment type="similarity">
    <text evidence="2">Belongs to the Mediator complex subunit 17 family.</text>
</comment>
<accession>A0A068WVX2</accession>
<evidence type="ECO:0000313" key="8">
    <source>
        <dbReference type="WBParaSite" id="EgrG_000143300"/>
    </source>
</evidence>
<evidence type="ECO:0000256" key="5">
    <source>
        <dbReference type="ARBA" id="ARBA00023242"/>
    </source>
</evidence>
<dbReference type="GO" id="GO:0003712">
    <property type="term" value="F:transcription coregulator activity"/>
    <property type="evidence" value="ECO:0007669"/>
    <property type="project" value="InterPro"/>
</dbReference>
<dbReference type="OrthoDB" id="10058398at2759"/>
<evidence type="ECO:0000256" key="4">
    <source>
        <dbReference type="ARBA" id="ARBA00023163"/>
    </source>
</evidence>
<dbReference type="PANTHER" id="PTHR13114:SF7">
    <property type="entry name" value="MEDIATOR OF RNA POLYMERASE II TRANSCRIPTION SUBUNIT 17"/>
    <property type="match status" value="1"/>
</dbReference>
<evidence type="ECO:0000256" key="2">
    <source>
        <dbReference type="ARBA" id="ARBA00005635"/>
    </source>
</evidence>
<dbReference type="InterPro" id="IPR019313">
    <property type="entry name" value="Mediator_Med17"/>
</dbReference>
<keyword evidence="5" id="KW-0539">Nucleus</keyword>
<dbReference type="Proteomes" id="UP000492820">
    <property type="component" value="Unassembled WGS sequence"/>
</dbReference>
<evidence type="ECO:0000313" key="6">
    <source>
        <dbReference type="EMBL" id="CDS23990.1"/>
    </source>
</evidence>
<reference evidence="6" key="2">
    <citation type="submission" date="2014-06" db="EMBL/GenBank/DDBJ databases">
        <authorList>
            <person name="Aslett M."/>
        </authorList>
    </citation>
    <scope>NUCLEOTIDE SEQUENCE</scope>
</reference>
<reference evidence="8" key="3">
    <citation type="submission" date="2020-10" db="UniProtKB">
        <authorList>
            <consortium name="WormBaseParasite"/>
        </authorList>
    </citation>
    <scope>IDENTIFICATION</scope>
</reference>
<dbReference type="EMBL" id="LK028596">
    <property type="protein sequence ID" value="CDS23990.1"/>
    <property type="molecule type" value="Genomic_DNA"/>
</dbReference>
<dbReference type="GO" id="GO:0006357">
    <property type="term" value="P:regulation of transcription by RNA polymerase II"/>
    <property type="evidence" value="ECO:0007669"/>
    <property type="project" value="InterPro"/>
</dbReference>
<evidence type="ECO:0000256" key="1">
    <source>
        <dbReference type="ARBA" id="ARBA00004123"/>
    </source>
</evidence>
<keyword evidence="4" id="KW-0804">Transcription</keyword>
<evidence type="ECO:0000256" key="3">
    <source>
        <dbReference type="ARBA" id="ARBA00023015"/>
    </source>
</evidence>
<dbReference type="AlphaFoldDB" id="A0A068WVX2"/>
<organism evidence="6">
    <name type="scientific">Echinococcus granulosus</name>
    <name type="common">Hydatid tapeworm</name>
    <dbReference type="NCBI Taxonomy" id="6210"/>
    <lineage>
        <taxon>Eukaryota</taxon>
        <taxon>Metazoa</taxon>
        <taxon>Spiralia</taxon>
        <taxon>Lophotrochozoa</taxon>
        <taxon>Platyhelminthes</taxon>
        <taxon>Cestoda</taxon>
        <taxon>Eucestoda</taxon>
        <taxon>Cyclophyllidea</taxon>
        <taxon>Taeniidae</taxon>
        <taxon>Echinococcus</taxon>
        <taxon>Echinococcus granulosus group</taxon>
    </lineage>
</organism>
<name>A0A068WVX2_ECHGR</name>
<keyword evidence="3" id="KW-0805">Transcription regulation</keyword>
<dbReference type="GO" id="GO:0070847">
    <property type="term" value="C:core mediator complex"/>
    <property type="evidence" value="ECO:0007669"/>
    <property type="project" value="TreeGrafter"/>
</dbReference>
<protein>
    <submittedName>
        <fullName evidence="6 8">Transcriptional co activator crsp77</fullName>
    </submittedName>
</protein>
<proteinExistence type="inferred from homology"/>
<evidence type="ECO:0000313" key="7">
    <source>
        <dbReference type="Proteomes" id="UP000492820"/>
    </source>
</evidence>
<reference evidence="6 7" key="1">
    <citation type="journal article" date="2013" name="Nature">
        <title>The genomes of four tapeworm species reveal adaptations to parasitism.</title>
        <authorList>
            <person name="Tsai I.J."/>
            <person name="Zarowiecki M."/>
            <person name="Holroyd N."/>
            <person name="Garciarrubio A."/>
            <person name="Sanchez-Flores A."/>
            <person name="Brooks K.L."/>
            <person name="Tracey A."/>
            <person name="Bobes R.J."/>
            <person name="Fragoso G."/>
            <person name="Sciutto E."/>
            <person name="Aslett M."/>
            <person name="Beasley H."/>
            <person name="Bennett H.M."/>
            <person name="Cai J."/>
            <person name="Camicia F."/>
            <person name="Clark R."/>
            <person name="Cucher M."/>
            <person name="De Silva N."/>
            <person name="Day T.A."/>
            <person name="Deplazes P."/>
            <person name="Estrada K."/>
            <person name="Fernandez C."/>
            <person name="Holland P.W."/>
            <person name="Hou J."/>
            <person name="Hu S."/>
            <person name="Huckvale T."/>
            <person name="Hung S.S."/>
            <person name="Kamenetzky L."/>
            <person name="Keane J.A."/>
            <person name="Kiss F."/>
            <person name="Koziol U."/>
            <person name="Lambert O."/>
            <person name="Liu K."/>
            <person name="Luo X."/>
            <person name="Luo Y."/>
            <person name="Macchiaroli N."/>
            <person name="Nichol S."/>
            <person name="Paps J."/>
            <person name="Parkinson J."/>
            <person name="Pouchkina-Stantcheva N."/>
            <person name="Riddiford N."/>
            <person name="Rosenzvit M."/>
            <person name="Salinas G."/>
            <person name="Wasmuth J.D."/>
            <person name="Zamanian M."/>
            <person name="Zheng Y."/>
            <person name="Cai X."/>
            <person name="Soberon X."/>
            <person name="Olson P.D."/>
            <person name="Laclette J.P."/>
            <person name="Brehm K."/>
            <person name="Berriman M."/>
            <person name="Garciarrubio A."/>
            <person name="Bobes R.J."/>
            <person name="Fragoso G."/>
            <person name="Sanchez-Flores A."/>
            <person name="Estrada K."/>
            <person name="Cevallos M.A."/>
            <person name="Morett E."/>
            <person name="Gonzalez V."/>
            <person name="Portillo T."/>
            <person name="Ochoa-Leyva A."/>
            <person name="Jose M.V."/>
            <person name="Sciutto E."/>
            <person name="Landa A."/>
            <person name="Jimenez L."/>
            <person name="Valdes V."/>
            <person name="Carrero J.C."/>
            <person name="Larralde C."/>
            <person name="Morales-Montor J."/>
            <person name="Limon-Lason J."/>
            <person name="Soberon X."/>
            <person name="Laclette J.P."/>
        </authorList>
    </citation>
    <scope>NUCLEOTIDE SEQUENCE [LARGE SCALE GENOMIC DNA]</scope>
</reference>
<comment type="subcellular location">
    <subcellularLocation>
        <location evidence="1">Nucleus</location>
    </subcellularLocation>
</comment>
<dbReference type="WBParaSite" id="EgrG_000143300">
    <property type="protein sequence ID" value="EgrG_000143300"/>
    <property type="gene ID" value="EgrG_000143300"/>
</dbReference>
<dbReference type="PANTHER" id="PTHR13114">
    <property type="entry name" value="MEDIATOR OF RNA POLYMERASE II TRANSCRIPTION SUBUNIT 17"/>
    <property type="match status" value="1"/>
</dbReference>
<sequence>MQGRGKNYLPIEALCEFKVYEILNDGQEIVERPLTAAENFQRIVNGIDFSDENFGKQGASVAVGKDASYRIPDKTWMLLRDQIRNAYTEACAFIELMAVLKETKCLSLCQVASGDQDRELDVSGRNVGMHTITCLGGKKMALTAAAGILLKGAERFRSRYFEIAQAEQRFADGQRSISYHEGLMQLRRSWRLKLGQNVILGDASLRCIGSRAKEGGNFEVSESDFPKSDSDGSFDVVKVKFSSTMESMLTNDLCTGRLRVVIRRLNPKHPNDWYQFLKSRVQISAAPRAYSLPKSQSDKLYQAQNLLMCREILSTLSYEASIIGMDETKSDLVAFSSLGKVVAAVFPGVQLSISLERLIDGDCNEEEEEEHPGLSTQLKRIIFLQHIHSWSNIASVPNPPTGPVQVPRRLRAAGATITLRNTGNRNGDGGTPIITACVAGFGGPAASAWMTSQSQAFRSASGPLPGNHHQPFAVPVGQERYTYFNDWGSGYVEQQQQHHQMVPASIDEVTTSGLTLSGLEHALRLNQASPAAIACILGSGDGLLMQIVSLARHRVLRQRVALCLTQFARGGGDKAVTASVGMCVTTLWHSIASPLSSGVSVTFNSVGYSSFRTRLTVCVGVDEVSIYGVCGAAQSLTIPATADVQSELLRILKTQELRNQMLTIQGIASKFLGWIQLGCSSIPSVDNPLSALLMASHSGSRIVCIRGGTCYPEGLEFLVAKTTQSKLTNLASDGELLRFTLTTTTAGQDGAFGRGQFIFRKVDLARLPGRHVVGKIESLLTCLNCP</sequence>
<gene>
    <name evidence="6" type="ORF">EgrG_000143300</name>
</gene>
<dbReference type="GO" id="GO:0016592">
    <property type="term" value="C:mediator complex"/>
    <property type="evidence" value="ECO:0007669"/>
    <property type="project" value="InterPro"/>
</dbReference>